<dbReference type="Proteomes" id="UP000075886">
    <property type="component" value="Unassembled WGS sequence"/>
</dbReference>
<protein>
    <submittedName>
        <fullName evidence="2">Uncharacterized protein</fullName>
    </submittedName>
</protein>
<reference evidence="3" key="1">
    <citation type="submission" date="2014-01" db="EMBL/GenBank/DDBJ databases">
        <title>The Genome Sequence of Anopheles farauti FAR1 (V2).</title>
        <authorList>
            <consortium name="The Broad Institute Genomics Platform"/>
            <person name="Neafsey D.E."/>
            <person name="Besansky N."/>
            <person name="Howell P."/>
            <person name="Walton C."/>
            <person name="Young S.K."/>
            <person name="Zeng Q."/>
            <person name="Gargeya S."/>
            <person name="Fitzgerald M."/>
            <person name="Haas B."/>
            <person name="Abouelleil A."/>
            <person name="Allen A.W."/>
            <person name="Alvarado L."/>
            <person name="Arachchi H.M."/>
            <person name="Berlin A.M."/>
            <person name="Chapman S.B."/>
            <person name="Gainer-Dewar J."/>
            <person name="Goldberg J."/>
            <person name="Griggs A."/>
            <person name="Gujja S."/>
            <person name="Hansen M."/>
            <person name="Howarth C."/>
            <person name="Imamovic A."/>
            <person name="Ireland A."/>
            <person name="Larimer J."/>
            <person name="McCowan C."/>
            <person name="Murphy C."/>
            <person name="Pearson M."/>
            <person name="Poon T.W."/>
            <person name="Priest M."/>
            <person name="Roberts A."/>
            <person name="Saif S."/>
            <person name="Shea T."/>
            <person name="Sisk P."/>
            <person name="Sykes S."/>
            <person name="Wortman J."/>
            <person name="Nusbaum C."/>
            <person name="Birren B."/>
        </authorList>
    </citation>
    <scope>NUCLEOTIDE SEQUENCE [LARGE SCALE GENOMIC DNA]</scope>
    <source>
        <strain evidence="3">FAR1</strain>
    </source>
</reference>
<dbReference type="EnsemblMetazoa" id="AFAF005946-RA">
    <property type="protein sequence ID" value="AFAF005946-PA"/>
    <property type="gene ID" value="AFAF005946"/>
</dbReference>
<evidence type="ECO:0000256" key="1">
    <source>
        <dbReference type="SAM" id="SignalP"/>
    </source>
</evidence>
<evidence type="ECO:0000313" key="2">
    <source>
        <dbReference type="EnsemblMetazoa" id="AFAF005946-PA"/>
    </source>
</evidence>
<dbReference type="VEuPathDB" id="VectorBase:AFAF005946"/>
<dbReference type="AlphaFoldDB" id="A0A182Q9W6"/>
<dbReference type="EMBL" id="AXCN02000732">
    <property type="status" value="NOT_ANNOTATED_CDS"/>
    <property type="molecule type" value="Genomic_DNA"/>
</dbReference>
<feature type="signal peptide" evidence="1">
    <location>
        <begin position="1"/>
        <end position="24"/>
    </location>
</feature>
<sequence length="114" mass="12285">MGAYGVKAAVLAMLLSMLFSSGSCYMRDYTQKHEVNEMRANQAVRGGGKPAASNSGGMVKWRSYDAEATLSAIGGLENECPAWGEMMRTPTSSTYNRHIRSPAVAYPNITQGSQ</sequence>
<organism evidence="2 3">
    <name type="scientific">Anopheles farauti</name>
    <dbReference type="NCBI Taxonomy" id="69004"/>
    <lineage>
        <taxon>Eukaryota</taxon>
        <taxon>Metazoa</taxon>
        <taxon>Ecdysozoa</taxon>
        <taxon>Arthropoda</taxon>
        <taxon>Hexapoda</taxon>
        <taxon>Insecta</taxon>
        <taxon>Pterygota</taxon>
        <taxon>Neoptera</taxon>
        <taxon>Endopterygota</taxon>
        <taxon>Diptera</taxon>
        <taxon>Nematocera</taxon>
        <taxon>Culicoidea</taxon>
        <taxon>Culicidae</taxon>
        <taxon>Anophelinae</taxon>
        <taxon>Anopheles</taxon>
    </lineage>
</organism>
<keyword evidence="3" id="KW-1185">Reference proteome</keyword>
<feature type="chain" id="PRO_5008132451" evidence="1">
    <location>
        <begin position="25"/>
        <end position="114"/>
    </location>
</feature>
<evidence type="ECO:0000313" key="3">
    <source>
        <dbReference type="Proteomes" id="UP000075886"/>
    </source>
</evidence>
<dbReference type="PROSITE" id="PS51257">
    <property type="entry name" value="PROKAR_LIPOPROTEIN"/>
    <property type="match status" value="1"/>
</dbReference>
<keyword evidence="1" id="KW-0732">Signal</keyword>
<proteinExistence type="predicted"/>
<name>A0A182Q9W6_9DIPT</name>
<reference evidence="2" key="2">
    <citation type="submission" date="2020-05" db="UniProtKB">
        <authorList>
            <consortium name="EnsemblMetazoa"/>
        </authorList>
    </citation>
    <scope>IDENTIFICATION</scope>
    <source>
        <strain evidence="2">FAR1</strain>
    </source>
</reference>
<accession>A0A182Q9W6</accession>